<comment type="subcellular location">
    <subcellularLocation>
        <location evidence="1">Cell membrane</location>
        <topology evidence="1">Multi-pass membrane protein</topology>
    </subcellularLocation>
</comment>
<evidence type="ECO:0000313" key="12">
    <source>
        <dbReference type="Proteomes" id="UP001597055"/>
    </source>
</evidence>
<dbReference type="InterPro" id="IPR008250">
    <property type="entry name" value="ATPase_P-typ_transduc_dom_A_sf"/>
</dbReference>
<dbReference type="Pfam" id="PF00122">
    <property type="entry name" value="E1-E2_ATPase"/>
    <property type="match status" value="1"/>
</dbReference>
<dbReference type="Pfam" id="PF00702">
    <property type="entry name" value="Hydrolase"/>
    <property type="match status" value="1"/>
</dbReference>
<dbReference type="SFLD" id="SFLDS00003">
    <property type="entry name" value="Haloacid_Dehalogenase"/>
    <property type="match status" value="1"/>
</dbReference>
<keyword evidence="4 8" id="KW-0479">Metal-binding</keyword>
<protein>
    <submittedName>
        <fullName evidence="11">Heavy metal translocating P-type ATPase</fullName>
    </submittedName>
</protein>
<dbReference type="SUPFAM" id="SSF56784">
    <property type="entry name" value="HAD-like"/>
    <property type="match status" value="1"/>
</dbReference>
<dbReference type="PANTHER" id="PTHR48085">
    <property type="entry name" value="CADMIUM/ZINC-TRANSPORTING ATPASE HMA2-RELATED"/>
    <property type="match status" value="1"/>
</dbReference>
<keyword evidence="7 8" id="KW-0472">Membrane</keyword>
<dbReference type="EMBL" id="JBHTII010000002">
    <property type="protein sequence ID" value="MFD0791868.1"/>
    <property type="molecule type" value="Genomic_DNA"/>
</dbReference>
<keyword evidence="8" id="KW-0547">Nucleotide-binding</keyword>
<dbReference type="InterPro" id="IPR044492">
    <property type="entry name" value="P_typ_ATPase_HD_dom"/>
</dbReference>
<evidence type="ECO:0000256" key="2">
    <source>
        <dbReference type="ARBA" id="ARBA00006024"/>
    </source>
</evidence>
<dbReference type="SFLD" id="SFLDG00002">
    <property type="entry name" value="C1.7:_P-type_atpase_like"/>
    <property type="match status" value="1"/>
</dbReference>
<keyword evidence="12" id="KW-1185">Reference proteome</keyword>
<dbReference type="NCBIfam" id="TIGR01512">
    <property type="entry name" value="ATPase-IB2_Cd"/>
    <property type="match status" value="1"/>
</dbReference>
<dbReference type="RefSeq" id="WP_378772799.1">
    <property type="nucleotide sequence ID" value="NZ_JBHTII010000002.1"/>
</dbReference>
<proteinExistence type="inferred from homology"/>
<feature type="transmembrane region" description="Helical" evidence="8">
    <location>
        <begin position="79"/>
        <end position="97"/>
    </location>
</feature>
<evidence type="ECO:0000256" key="5">
    <source>
        <dbReference type="ARBA" id="ARBA00022967"/>
    </source>
</evidence>
<dbReference type="NCBIfam" id="TIGR01494">
    <property type="entry name" value="ATPase_P-type"/>
    <property type="match status" value="1"/>
</dbReference>
<dbReference type="SFLD" id="SFLDF00027">
    <property type="entry name" value="p-type_atpase"/>
    <property type="match status" value="1"/>
</dbReference>
<dbReference type="PANTHER" id="PTHR48085:SF5">
    <property type="entry name" value="CADMIUM_ZINC-TRANSPORTING ATPASE HMA4-RELATED"/>
    <property type="match status" value="1"/>
</dbReference>
<keyword evidence="5" id="KW-1278">Translocase</keyword>
<keyword evidence="6 8" id="KW-1133">Transmembrane helix</keyword>
<evidence type="ECO:0000256" key="3">
    <source>
        <dbReference type="ARBA" id="ARBA00022692"/>
    </source>
</evidence>
<evidence type="ECO:0000256" key="6">
    <source>
        <dbReference type="ARBA" id="ARBA00022989"/>
    </source>
</evidence>
<feature type="transmembrane region" description="Helical" evidence="8">
    <location>
        <begin position="303"/>
        <end position="324"/>
    </location>
</feature>
<evidence type="ECO:0000256" key="1">
    <source>
        <dbReference type="ARBA" id="ARBA00004651"/>
    </source>
</evidence>
<name>A0ABW3ALK5_9MICO</name>
<dbReference type="InterPro" id="IPR051014">
    <property type="entry name" value="Cation_Transport_ATPase_IB"/>
</dbReference>
<dbReference type="Gene3D" id="3.40.1110.10">
    <property type="entry name" value="Calcium-transporting ATPase, cytoplasmic domain N"/>
    <property type="match status" value="1"/>
</dbReference>
<reference evidence="12" key="1">
    <citation type="journal article" date="2019" name="Int. J. Syst. Evol. Microbiol.">
        <title>The Global Catalogue of Microorganisms (GCM) 10K type strain sequencing project: providing services to taxonomists for standard genome sequencing and annotation.</title>
        <authorList>
            <consortium name="The Broad Institute Genomics Platform"/>
            <consortium name="The Broad Institute Genome Sequencing Center for Infectious Disease"/>
            <person name="Wu L."/>
            <person name="Ma J."/>
        </authorList>
    </citation>
    <scope>NUCLEOTIDE SEQUENCE [LARGE SCALE GENOMIC DNA]</scope>
    <source>
        <strain evidence="12">CCUG 54523</strain>
    </source>
</reference>
<keyword evidence="3 8" id="KW-0812">Transmembrane</keyword>
<dbReference type="Gene3D" id="2.70.150.10">
    <property type="entry name" value="Calcium-transporting ATPase, cytoplasmic transduction domain A"/>
    <property type="match status" value="1"/>
</dbReference>
<gene>
    <name evidence="11" type="ORF">ACFQ0P_15855</name>
</gene>
<evidence type="ECO:0000259" key="10">
    <source>
        <dbReference type="Pfam" id="PF00122"/>
    </source>
</evidence>
<dbReference type="PROSITE" id="PS00154">
    <property type="entry name" value="ATPASE_E1_E2"/>
    <property type="match status" value="1"/>
</dbReference>
<dbReference type="PRINTS" id="PR00119">
    <property type="entry name" value="CATATPASE"/>
</dbReference>
<keyword evidence="8" id="KW-1003">Cell membrane</keyword>
<dbReference type="Proteomes" id="UP001597055">
    <property type="component" value="Unassembled WGS sequence"/>
</dbReference>
<dbReference type="InterPro" id="IPR018303">
    <property type="entry name" value="ATPase_P-typ_P_site"/>
</dbReference>
<keyword evidence="8" id="KW-0067">ATP-binding</keyword>
<dbReference type="InterPro" id="IPR023214">
    <property type="entry name" value="HAD_sf"/>
</dbReference>
<feature type="domain" description="P-type ATPase A" evidence="10">
    <location>
        <begin position="187"/>
        <end position="287"/>
    </location>
</feature>
<evidence type="ECO:0000256" key="9">
    <source>
        <dbReference type="SAM" id="MobiDB-lite"/>
    </source>
</evidence>
<feature type="transmembrane region" description="Helical" evidence="8">
    <location>
        <begin position="103"/>
        <end position="122"/>
    </location>
</feature>
<evidence type="ECO:0000256" key="4">
    <source>
        <dbReference type="ARBA" id="ARBA00022723"/>
    </source>
</evidence>
<dbReference type="SUPFAM" id="SSF81665">
    <property type="entry name" value="Calcium ATPase, transmembrane domain M"/>
    <property type="match status" value="1"/>
</dbReference>
<feature type="transmembrane region" description="Helical" evidence="8">
    <location>
        <begin position="336"/>
        <end position="361"/>
    </location>
</feature>
<dbReference type="InterPro" id="IPR036412">
    <property type="entry name" value="HAD-like_sf"/>
</dbReference>
<accession>A0ABW3ALK5</accession>
<dbReference type="InterPro" id="IPR001757">
    <property type="entry name" value="P_typ_ATPase"/>
</dbReference>
<dbReference type="InterPro" id="IPR027256">
    <property type="entry name" value="P-typ_ATPase_IB"/>
</dbReference>
<feature type="transmembrane region" description="Helical" evidence="8">
    <location>
        <begin position="635"/>
        <end position="662"/>
    </location>
</feature>
<dbReference type="NCBIfam" id="TIGR01525">
    <property type="entry name" value="ATPase-IB_hvy"/>
    <property type="match status" value="1"/>
</dbReference>
<comment type="similarity">
    <text evidence="2 8">Belongs to the cation transport ATPase (P-type) (TC 3.A.3) family. Type IB subfamily.</text>
</comment>
<dbReference type="SUPFAM" id="SSF81653">
    <property type="entry name" value="Calcium ATPase, transduction domain A"/>
    <property type="match status" value="1"/>
</dbReference>
<evidence type="ECO:0000256" key="8">
    <source>
        <dbReference type="RuleBase" id="RU362081"/>
    </source>
</evidence>
<dbReference type="CDD" id="cd02079">
    <property type="entry name" value="P-type_ATPase_HM"/>
    <property type="match status" value="1"/>
</dbReference>
<evidence type="ECO:0000256" key="7">
    <source>
        <dbReference type="ARBA" id="ARBA00023136"/>
    </source>
</evidence>
<organism evidence="11 12">
    <name type="scientific">Microbacterium insulae</name>
    <dbReference type="NCBI Taxonomy" id="483014"/>
    <lineage>
        <taxon>Bacteria</taxon>
        <taxon>Bacillati</taxon>
        <taxon>Actinomycetota</taxon>
        <taxon>Actinomycetes</taxon>
        <taxon>Micrococcales</taxon>
        <taxon>Microbacteriaceae</taxon>
        <taxon>Microbacterium</taxon>
    </lineage>
</organism>
<dbReference type="Gene3D" id="3.40.50.1000">
    <property type="entry name" value="HAD superfamily/HAD-like"/>
    <property type="match status" value="1"/>
</dbReference>
<dbReference type="InterPro" id="IPR023299">
    <property type="entry name" value="ATPase_P-typ_cyto_dom_N"/>
</dbReference>
<dbReference type="InterPro" id="IPR059000">
    <property type="entry name" value="ATPase_P-type_domA"/>
</dbReference>
<sequence length="700" mass="72040">MSEECCGPDEPRKKPTAQIELPRPLPAGDACCAPEPSATGARRTGPLDEGDACCGPDAVASAVHAGEEPEVRPPWWRDVALLPSALSGVFLLLGYGLEWSGLNLPGLVLQWAALLAGAYTFVPGAIRRLIRRRLGVGLLMTIAAIGAVLLGHVGEAATLAFLFSLAEALEDRAMDRAKEGLRALLSLIPDTARVSRLASDVTIPAADVRELDILVVGAGERVATDGVVVDGRSSLDTSAITGESIPVEVGPGESVAAGSVNGSSTLRIEATADGGDNSLTQIVALVEQAHARKGDRARLADRIARPLVPTVLISAALVALFGFVVGDPSTWIERALVVLVAASPCALAIAVPVTVISAIGAASKFGVVVKSGDAFEQLGTIRTVALDKTGTLTRNEPAVIDVQPIAGIDREDLLAWAAAVEATSTHPLASAITTAIERVAPATDVVEEAGHGITGIVDGRRIRVGNTRWLDPGVQRVAAQSMAAQGMTVVVVEADGQIAGLIGVRDELRPEAAETVRMLHAQGMETIMLTGDNDRAARAIAAQAGIDDVRAEQLPADKAAAIDTLVKASPTAMVGDGINDAPALATATVGIAMGLKGSAAAIESADVAFTGHDLRLIPGALAHARRGRRIMTANIVLALAIIAVLFPLALFGILGLAGVVLVHEVAEIVVILNGVRAARRPAALRQLATAPAPHSEPARA</sequence>
<feature type="region of interest" description="Disordered" evidence="9">
    <location>
        <begin position="1"/>
        <end position="47"/>
    </location>
</feature>
<dbReference type="InterPro" id="IPR023298">
    <property type="entry name" value="ATPase_P-typ_TM_dom_sf"/>
</dbReference>
<evidence type="ECO:0000313" key="11">
    <source>
        <dbReference type="EMBL" id="MFD0791868.1"/>
    </source>
</evidence>
<comment type="caution">
    <text evidence="11">The sequence shown here is derived from an EMBL/GenBank/DDBJ whole genome shotgun (WGS) entry which is preliminary data.</text>
</comment>